<comment type="caution">
    <text evidence="4">The sequence shown here is derived from an EMBL/GenBank/DDBJ whole genome shotgun (WGS) entry which is preliminary data.</text>
</comment>
<evidence type="ECO:0000313" key="4">
    <source>
        <dbReference type="EMBL" id="NEZ63400.1"/>
    </source>
</evidence>
<evidence type="ECO:0000256" key="2">
    <source>
        <dbReference type="SAM" id="SignalP"/>
    </source>
</evidence>
<dbReference type="EMBL" id="QZCE01000002">
    <property type="protein sequence ID" value="NEZ63400.1"/>
    <property type="molecule type" value="Genomic_DNA"/>
</dbReference>
<dbReference type="InterPro" id="IPR011459">
    <property type="entry name" value="DUF1565"/>
</dbReference>
<keyword evidence="2" id="KW-0732">Signal</keyword>
<evidence type="ECO:0000256" key="1">
    <source>
        <dbReference type="SAM" id="MobiDB-lite"/>
    </source>
</evidence>
<feature type="domain" description="DUF1565" evidence="3">
    <location>
        <begin position="61"/>
        <end position="263"/>
    </location>
</feature>
<dbReference type="SMART" id="SM00710">
    <property type="entry name" value="PbH1"/>
    <property type="match status" value="4"/>
</dbReference>
<dbReference type="Pfam" id="PF07602">
    <property type="entry name" value="DUF1565"/>
    <property type="match status" value="1"/>
</dbReference>
<dbReference type="AlphaFoldDB" id="A0A6M0S4Y8"/>
<dbReference type="Proteomes" id="UP000473574">
    <property type="component" value="Unassembled WGS sequence"/>
</dbReference>
<evidence type="ECO:0000259" key="3">
    <source>
        <dbReference type="Pfam" id="PF07602"/>
    </source>
</evidence>
<sequence>MNATKRIKQHLLDRVVLLSVATLMTALPARAQAQHGSTAQNTISMSQASQSYGVLHVNAATGTDIQGAGSAEQPYKTITQALRMAPTNTSTVILLAPGHYSQESGEQFPLRLRPGITIQGNAGQTRNTIITGGGDFRDGNGTQNATILAADRSGLANVVISNSKGNGVWISAGSPILRRVALVANAVAGIQITHGDPVIENSYFNRNHYGLSIQGNSRALVRGNYFETTGRAITVANPATPVINNNRITRNEVGIALKNNARPVLEANVLDDNGRNGVVEVDTTTAAIAENSTDIVAVKVSEVSHETRIPTVSVQERPAVLTRPASTPNSSETSSSETSSPIDVQAETTELAQPEADIPATDIAINQATADSNPVIEGLSETHEPDDGLERVNTATHDNETDEPTGETTGAIASYRQHLAISSAAPAPVNIQASLTRQAPSSTRQAPSSEANEIVIDVADEAAPTATEDIAAAPTETSTDDAIPIAVIPASAPNINQNNSSSGQREGVSQLLTRLNGRPEPASSPRAENSSDLTTPDVRPDIPTATTNGERLPVPSIAIPSRSGSLSLTPPGSVALTATFRYRVLVDMADAEKLQSLVPDAFRTQMGSQVFMQAGAYVNEADAQERLEWLEENGIDGQVNLRN</sequence>
<dbReference type="Gene3D" id="2.160.20.10">
    <property type="entry name" value="Single-stranded right-handed beta-helix, Pectin lyase-like"/>
    <property type="match status" value="1"/>
</dbReference>
<dbReference type="InterPro" id="IPR022441">
    <property type="entry name" value="Para_beta_helix_rpt-2"/>
</dbReference>
<feature type="region of interest" description="Disordered" evidence="1">
    <location>
        <begin position="377"/>
        <end position="408"/>
    </location>
</feature>
<dbReference type="RefSeq" id="WP_163662739.1">
    <property type="nucleotide sequence ID" value="NZ_QZCE01000002.1"/>
</dbReference>
<proteinExistence type="predicted"/>
<accession>A0A6M0S4Y8</accession>
<reference evidence="4 5" key="1">
    <citation type="journal article" date="2020" name="Microb. Ecol.">
        <title>Ecogenomics of the Marine Benthic Filamentous Cyanobacterium Adonisia.</title>
        <authorList>
            <person name="Walter J.M."/>
            <person name="Coutinho F.H."/>
            <person name="Leomil L."/>
            <person name="Hargreaves P.I."/>
            <person name="Campeao M.E."/>
            <person name="Vieira V.V."/>
            <person name="Silva B.S."/>
            <person name="Fistarol G.O."/>
            <person name="Salomon P.S."/>
            <person name="Sawabe T."/>
            <person name="Mino S."/>
            <person name="Hosokawa M."/>
            <person name="Miyashita H."/>
            <person name="Maruyama F."/>
            <person name="van Verk M.C."/>
            <person name="Dutilh B.E."/>
            <person name="Thompson C.C."/>
            <person name="Thompson F.L."/>
        </authorList>
    </citation>
    <scope>NUCLEOTIDE SEQUENCE [LARGE SCALE GENOMIC DNA]</scope>
    <source>
        <strain evidence="4 5">CCMR0082</strain>
    </source>
</reference>
<dbReference type="NCBIfam" id="TIGR03804">
    <property type="entry name" value="para_beta_helix"/>
    <property type="match status" value="1"/>
</dbReference>
<evidence type="ECO:0000313" key="5">
    <source>
        <dbReference type="Proteomes" id="UP000473574"/>
    </source>
</evidence>
<name>A0A6M0S4Y8_9CYAN</name>
<feature type="signal peptide" evidence="2">
    <location>
        <begin position="1"/>
        <end position="31"/>
    </location>
</feature>
<feature type="chain" id="PRO_5027075531" evidence="2">
    <location>
        <begin position="32"/>
        <end position="643"/>
    </location>
</feature>
<gene>
    <name evidence="4" type="ORF">D0962_11475</name>
</gene>
<organism evidence="4 5">
    <name type="scientific">Adonisia turfae CCMR0082</name>
    <dbReference type="NCBI Taxonomy" id="2304604"/>
    <lineage>
        <taxon>Bacteria</taxon>
        <taxon>Bacillati</taxon>
        <taxon>Cyanobacteriota</taxon>
        <taxon>Adonisia</taxon>
        <taxon>Adonisia turfae</taxon>
    </lineage>
</organism>
<feature type="region of interest" description="Disordered" evidence="1">
    <location>
        <begin position="309"/>
        <end position="343"/>
    </location>
</feature>
<dbReference type="SUPFAM" id="SSF51126">
    <property type="entry name" value="Pectin lyase-like"/>
    <property type="match status" value="1"/>
</dbReference>
<feature type="compositionally biased region" description="Low complexity" evidence="1">
    <location>
        <begin position="326"/>
        <end position="341"/>
    </location>
</feature>
<dbReference type="InterPro" id="IPR011050">
    <property type="entry name" value="Pectin_lyase_fold/virulence"/>
</dbReference>
<feature type="compositionally biased region" description="Basic and acidic residues" evidence="1">
    <location>
        <begin position="380"/>
        <end position="390"/>
    </location>
</feature>
<feature type="region of interest" description="Disordered" evidence="1">
    <location>
        <begin position="515"/>
        <end position="567"/>
    </location>
</feature>
<dbReference type="InterPro" id="IPR012334">
    <property type="entry name" value="Pectin_lyas_fold"/>
</dbReference>
<dbReference type="InterPro" id="IPR006626">
    <property type="entry name" value="PbH1"/>
</dbReference>
<protein>
    <submittedName>
        <fullName evidence="4">DUF1565 domain-containing protein</fullName>
    </submittedName>
</protein>